<organism evidence="7 8">
    <name type="scientific">Candidatus Uhrbacteria bacterium CG10_big_fil_rev_8_21_14_0_10_48_16</name>
    <dbReference type="NCBI Taxonomy" id="1975038"/>
    <lineage>
        <taxon>Bacteria</taxon>
        <taxon>Candidatus Uhriibacteriota</taxon>
    </lineage>
</organism>
<gene>
    <name evidence="7" type="ORF">COV05_01830</name>
</gene>
<feature type="transmembrane region" description="Helical" evidence="5">
    <location>
        <begin position="137"/>
        <end position="156"/>
    </location>
</feature>
<name>A0A2M8LHK1_9BACT</name>
<dbReference type="InterPro" id="IPR011990">
    <property type="entry name" value="TPR-like_helical_dom_sf"/>
</dbReference>
<feature type="transmembrane region" description="Helical" evidence="5">
    <location>
        <begin position="104"/>
        <end position="125"/>
    </location>
</feature>
<feature type="transmembrane region" description="Helical" evidence="5">
    <location>
        <begin position="385"/>
        <end position="412"/>
    </location>
</feature>
<dbReference type="Gene3D" id="1.25.40.10">
    <property type="entry name" value="Tetratricopeptide repeat domain"/>
    <property type="match status" value="1"/>
</dbReference>
<feature type="transmembrane region" description="Helical" evidence="5">
    <location>
        <begin position="201"/>
        <end position="217"/>
    </location>
</feature>
<evidence type="ECO:0000256" key="3">
    <source>
        <dbReference type="ARBA" id="ARBA00022989"/>
    </source>
</evidence>
<proteinExistence type="predicted"/>
<dbReference type="PANTHER" id="PTHR37422">
    <property type="entry name" value="TEICHURONIC ACID BIOSYNTHESIS PROTEIN TUAE"/>
    <property type="match status" value="1"/>
</dbReference>
<dbReference type="GO" id="GO:0016020">
    <property type="term" value="C:membrane"/>
    <property type="evidence" value="ECO:0007669"/>
    <property type="project" value="UniProtKB-SubCell"/>
</dbReference>
<dbReference type="EMBL" id="PFEU01000008">
    <property type="protein sequence ID" value="PJE76917.1"/>
    <property type="molecule type" value="Genomic_DNA"/>
</dbReference>
<accession>A0A2M8LHK1</accession>
<keyword evidence="4 5" id="KW-0472">Membrane</keyword>
<evidence type="ECO:0000313" key="7">
    <source>
        <dbReference type="EMBL" id="PJE76917.1"/>
    </source>
</evidence>
<keyword evidence="3 5" id="KW-1133">Transmembrane helix</keyword>
<dbReference type="PANTHER" id="PTHR37422:SF13">
    <property type="entry name" value="LIPOPOLYSACCHARIDE BIOSYNTHESIS PROTEIN PA4999-RELATED"/>
    <property type="match status" value="1"/>
</dbReference>
<protein>
    <recommendedName>
        <fullName evidence="6">O-antigen ligase-related domain-containing protein</fullName>
    </recommendedName>
</protein>
<feature type="transmembrane region" description="Helical" evidence="5">
    <location>
        <begin position="432"/>
        <end position="453"/>
    </location>
</feature>
<reference evidence="8" key="1">
    <citation type="submission" date="2017-09" db="EMBL/GenBank/DDBJ databases">
        <title>Depth-based differentiation of microbial function through sediment-hosted aquifers and enrichment of novel symbionts in the deep terrestrial subsurface.</title>
        <authorList>
            <person name="Probst A.J."/>
            <person name="Ladd B."/>
            <person name="Jarett J.K."/>
            <person name="Geller-Mcgrath D.E."/>
            <person name="Sieber C.M.K."/>
            <person name="Emerson J.B."/>
            <person name="Anantharaman K."/>
            <person name="Thomas B.C."/>
            <person name="Malmstrom R."/>
            <person name="Stieglmeier M."/>
            <person name="Klingl A."/>
            <person name="Woyke T."/>
            <person name="Ryan C.M."/>
            <person name="Banfield J.F."/>
        </authorList>
    </citation>
    <scope>NUCLEOTIDE SEQUENCE [LARGE SCALE GENOMIC DNA]</scope>
</reference>
<feature type="transmembrane region" description="Helical" evidence="5">
    <location>
        <begin position="354"/>
        <end position="373"/>
    </location>
</feature>
<evidence type="ECO:0000256" key="5">
    <source>
        <dbReference type="SAM" id="Phobius"/>
    </source>
</evidence>
<feature type="domain" description="O-antigen ligase-related" evidence="6">
    <location>
        <begin position="206"/>
        <end position="362"/>
    </location>
</feature>
<dbReference type="InterPro" id="IPR007016">
    <property type="entry name" value="O-antigen_ligase-rel_domated"/>
</dbReference>
<comment type="subcellular location">
    <subcellularLocation>
        <location evidence="1">Membrane</location>
        <topology evidence="1">Multi-pass membrane protein</topology>
    </subcellularLocation>
</comment>
<feature type="transmembrane region" description="Helical" evidence="5">
    <location>
        <begin position="72"/>
        <end position="92"/>
    </location>
</feature>
<evidence type="ECO:0000256" key="4">
    <source>
        <dbReference type="ARBA" id="ARBA00023136"/>
    </source>
</evidence>
<feature type="transmembrane region" description="Helical" evidence="5">
    <location>
        <begin position="176"/>
        <end position="194"/>
    </location>
</feature>
<evidence type="ECO:0000259" key="6">
    <source>
        <dbReference type="Pfam" id="PF04932"/>
    </source>
</evidence>
<dbReference type="InterPro" id="IPR051533">
    <property type="entry name" value="WaaL-like"/>
</dbReference>
<feature type="transmembrane region" description="Helical" evidence="5">
    <location>
        <begin position="253"/>
        <end position="274"/>
    </location>
</feature>
<sequence length="640" mass="71508">MSIQPFDKYLTRALGLFVFLAFLSPVFFWPTFYAPFSSLTLISFFFCVEIALPCYLLLLSQKKHPFDAFHHPVIRAIALLMLVMILSSFVGVDPLNSFLGTIDRPVSVLVYIHGFLLLLYTLELFSRDGRWKTRISLLIISIASVIALYTFGEGWLWPTFVTFEGRTASLLGSPNYLASFLILPTFLSIAYASNVHKKMRPIFWMLALSMVIAIVLSGTRGALLGLIVGALILVTPSSSPLKRGRTGGLGTRVSKRMLLAGLLTFLGVFLVFSVTNVNSLMERFTQTTDANSSMRLVYWNMAVEGWKEHSFLGVGPGNFYTIADPAFTPDLYQHTHAWPDSPHSTLFERLSTTGLFGLFAWFLFLFFLMRALWQHRTQPANIALLAGIIAYLVQGLFFFDGISDFILFLFVIAWTCTSTPSTTHQEHRSPSFLLGGAGGVLALTGIFFLILPLRTEVALAGKQLLPQQQIIIDDLLISQTAFERATTLNTTQDPAHVQEAIDLYVESLDRHPLRQQAWNDLAWLYYIQAFLQQTIVSEEGILSAQRAIQLAPGRIEATSTLTQMLLHTATIASEQQQYPLLIETYLSLIELQPTTYSYLANLATSYALNGQIEEAITTANTLKHLDPQSTESVNAFLESL</sequence>
<evidence type="ECO:0000313" key="8">
    <source>
        <dbReference type="Proteomes" id="UP000231436"/>
    </source>
</evidence>
<keyword evidence="2 5" id="KW-0812">Transmembrane</keyword>
<dbReference type="SUPFAM" id="SSF48452">
    <property type="entry name" value="TPR-like"/>
    <property type="match status" value="1"/>
</dbReference>
<dbReference type="Pfam" id="PF04932">
    <property type="entry name" value="Wzy_C"/>
    <property type="match status" value="1"/>
</dbReference>
<evidence type="ECO:0000256" key="1">
    <source>
        <dbReference type="ARBA" id="ARBA00004141"/>
    </source>
</evidence>
<dbReference type="Proteomes" id="UP000231436">
    <property type="component" value="Unassembled WGS sequence"/>
</dbReference>
<dbReference type="AlphaFoldDB" id="A0A2M8LHK1"/>
<feature type="transmembrane region" description="Helical" evidence="5">
    <location>
        <begin position="38"/>
        <end position="60"/>
    </location>
</feature>
<evidence type="ECO:0000256" key="2">
    <source>
        <dbReference type="ARBA" id="ARBA00022692"/>
    </source>
</evidence>
<comment type="caution">
    <text evidence="7">The sequence shown here is derived from an EMBL/GenBank/DDBJ whole genome shotgun (WGS) entry which is preliminary data.</text>
</comment>